<feature type="chain" id="PRO_5031060293" evidence="4">
    <location>
        <begin position="26"/>
        <end position="240"/>
    </location>
</feature>
<keyword evidence="2" id="KW-0326">Glycosidase</keyword>
<dbReference type="GO" id="GO:0004553">
    <property type="term" value="F:hydrolase activity, hydrolyzing O-glycosyl compounds"/>
    <property type="evidence" value="ECO:0007669"/>
    <property type="project" value="InterPro"/>
</dbReference>
<dbReference type="Gene3D" id="2.60.40.290">
    <property type="match status" value="1"/>
</dbReference>
<dbReference type="InterPro" id="IPR012291">
    <property type="entry name" value="CBM2_carb-bd_dom_sf"/>
</dbReference>
<evidence type="ECO:0000256" key="1">
    <source>
        <dbReference type="ARBA" id="ARBA00023277"/>
    </source>
</evidence>
<name>A0A7W7CR79_9ACTN</name>
<dbReference type="Gene3D" id="2.60.40.10">
    <property type="entry name" value="Immunoglobulins"/>
    <property type="match status" value="1"/>
</dbReference>
<dbReference type="InterPro" id="IPR013783">
    <property type="entry name" value="Ig-like_fold"/>
</dbReference>
<protein>
    <submittedName>
        <fullName evidence="6">Cellulase/cellobiase CelA1</fullName>
    </submittedName>
</protein>
<keyword evidence="3" id="KW-0624">Polysaccharide degradation</keyword>
<keyword evidence="1" id="KW-0119">Carbohydrate metabolism</keyword>
<reference evidence="6 7" key="1">
    <citation type="submission" date="2020-08" db="EMBL/GenBank/DDBJ databases">
        <title>Sequencing the genomes of 1000 actinobacteria strains.</title>
        <authorList>
            <person name="Klenk H.-P."/>
        </authorList>
    </citation>
    <scope>NUCLEOTIDE SEQUENCE [LARGE SCALE GENOMIC DNA]</scope>
    <source>
        <strain evidence="6 7">DSM 45518</strain>
    </source>
</reference>
<evidence type="ECO:0000313" key="7">
    <source>
        <dbReference type="Proteomes" id="UP000542742"/>
    </source>
</evidence>
<evidence type="ECO:0000256" key="4">
    <source>
        <dbReference type="SAM" id="SignalP"/>
    </source>
</evidence>
<dbReference type="AlphaFoldDB" id="A0A7W7CR79"/>
<dbReference type="Pfam" id="PF00553">
    <property type="entry name" value="CBM_2"/>
    <property type="match status" value="1"/>
</dbReference>
<feature type="domain" description="CBM2" evidence="5">
    <location>
        <begin position="137"/>
        <end position="240"/>
    </location>
</feature>
<feature type="signal peptide" evidence="4">
    <location>
        <begin position="1"/>
        <end position="25"/>
    </location>
</feature>
<organism evidence="6 7">
    <name type="scientific">Paractinoplanes abujensis</name>
    <dbReference type="NCBI Taxonomy" id="882441"/>
    <lineage>
        <taxon>Bacteria</taxon>
        <taxon>Bacillati</taxon>
        <taxon>Actinomycetota</taxon>
        <taxon>Actinomycetes</taxon>
        <taxon>Micromonosporales</taxon>
        <taxon>Micromonosporaceae</taxon>
        <taxon>Paractinoplanes</taxon>
    </lineage>
</organism>
<proteinExistence type="predicted"/>
<dbReference type="SUPFAM" id="SSF49384">
    <property type="entry name" value="Carbohydrate-binding domain"/>
    <property type="match status" value="1"/>
</dbReference>
<keyword evidence="4" id="KW-0732">Signal</keyword>
<keyword evidence="2" id="KW-0378">Hydrolase</keyword>
<evidence type="ECO:0000313" key="6">
    <source>
        <dbReference type="EMBL" id="MBB4693240.1"/>
    </source>
</evidence>
<comment type="caution">
    <text evidence="6">The sequence shown here is derived from an EMBL/GenBank/DDBJ whole genome shotgun (WGS) entry which is preliminary data.</text>
</comment>
<dbReference type="InterPro" id="IPR036116">
    <property type="entry name" value="FN3_sf"/>
</dbReference>
<evidence type="ECO:0000256" key="3">
    <source>
        <dbReference type="ARBA" id="ARBA00023326"/>
    </source>
</evidence>
<dbReference type="GO" id="GO:0030247">
    <property type="term" value="F:polysaccharide binding"/>
    <property type="evidence" value="ECO:0007669"/>
    <property type="project" value="UniProtKB-UniRule"/>
</dbReference>
<dbReference type="InterPro" id="IPR001919">
    <property type="entry name" value="CBD2"/>
</dbReference>
<dbReference type="InterPro" id="IPR008965">
    <property type="entry name" value="CBM2/CBM3_carb-bd_dom_sf"/>
</dbReference>
<dbReference type="Proteomes" id="UP000542742">
    <property type="component" value="Unassembled WGS sequence"/>
</dbReference>
<dbReference type="PROSITE" id="PS51173">
    <property type="entry name" value="CBM2"/>
    <property type="match status" value="1"/>
</dbReference>
<dbReference type="EMBL" id="JACHMF010000001">
    <property type="protein sequence ID" value="MBB4693240.1"/>
    <property type="molecule type" value="Genomic_DNA"/>
</dbReference>
<evidence type="ECO:0000256" key="2">
    <source>
        <dbReference type="ARBA" id="ARBA00023295"/>
    </source>
</evidence>
<gene>
    <name evidence="6" type="ORF">BKA14_003388</name>
</gene>
<keyword evidence="7" id="KW-1185">Reference proteome</keyword>
<dbReference type="InterPro" id="IPR003961">
    <property type="entry name" value="FN3_dom"/>
</dbReference>
<dbReference type="RefSeq" id="WP_239093614.1">
    <property type="nucleotide sequence ID" value="NZ_BOMC01000080.1"/>
</dbReference>
<evidence type="ECO:0000259" key="5">
    <source>
        <dbReference type="PROSITE" id="PS51173"/>
    </source>
</evidence>
<sequence>MRHRFAVVLGGAILMLTTFAGGAAAAPVPSTPVPTPGPTCPPALPLTGSVTGATTDSLTVSYSLFFAPPCGYNPPVTVTLFAAAQDARDWVNPVAEAVSGPERNGKVTIGGLTPGTEYWFRFSADGKRDPYMIGSGRTEATRACAATVAVGSAWSGGFVATVTVRNTGTEPAASWLVSWRWTGDERIVSLWNGVERPGDDGVTIGNATWNGSLPPAGSATFGLVVATSGAPGTIVPTCRV</sequence>
<dbReference type="CDD" id="cd00063">
    <property type="entry name" value="FN3"/>
    <property type="match status" value="1"/>
</dbReference>
<dbReference type="GO" id="GO:0000272">
    <property type="term" value="P:polysaccharide catabolic process"/>
    <property type="evidence" value="ECO:0007669"/>
    <property type="project" value="UniProtKB-KW"/>
</dbReference>
<dbReference type="SUPFAM" id="SSF49265">
    <property type="entry name" value="Fibronectin type III"/>
    <property type="match status" value="1"/>
</dbReference>
<accession>A0A7W7CR79</accession>
<dbReference type="SMART" id="SM00637">
    <property type="entry name" value="CBD_II"/>
    <property type="match status" value="1"/>
</dbReference>